<dbReference type="AlphaFoldDB" id="A0A448YIX1"/>
<name>A0A448YIX1_BRENA</name>
<sequence length="103" mass="11655">MAASNILGVLTPPEKSRVLTGEEAKDCIPCQIMGSFTAMAAGGYFSSGRLFREDKDFIKNPQWWRQGVKYTGWALIGLGIFRGGQGWLWSKDRQYREVKMFSK</sequence>
<proteinExistence type="predicted"/>
<dbReference type="InParanoid" id="A0A448YIX1"/>
<accession>A0A448YIX1</accession>
<dbReference type="Proteomes" id="UP000290900">
    <property type="component" value="Unassembled WGS sequence"/>
</dbReference>
<evidence type="ECO:0000313" key="1">
    <source>
        <dbReference type="EMBL" id="VEU20836.1"/>
    </source>
</evidence>
<dbReference type="PANTHER" id="PTHR28048:SF1">
    <property type="entry name" value="ACR195WP"/>
    <property type="match status" value="1"/>
</dbReference>
<dbReference type="EMBL" id="CAACVR010000007">
    <property type="protein sequence ID" value="VEU20836.1"/>
    <property type="molecule type" value="Genomic_DNA"/>
</dbReference>
<gene>
    <name evidence="1" type="ORF">BRENAR_LOCUS1571</name>
</gene>
<organism evidence="1 2">
    <name type="scientific">Brettanomyces naardenensis</name>
    <name type="common">Yeast</name>
    <dbReference type="NCBI Taxonomy" id="13370"/>
    <lineage>
        <taxon>Eukaryota</taxon>
        <taxon>Fungi</taxon>
        <taxon>Dikarya</taxon>
        <taxon>Ascomycota</taxon>
        <taxon>Saccharomycotina</taxon>
        <taxon>Pichiomycetes</taxon>
        <taxon>Pichiales</taxon>
        <taxon>Pichiaceae</taxon>
        <taxon>Brettanomyces</taxon>
    </lineage>
</organism>
<protein>
    <submittedName>
        <fullName evidence="1">DEKNAAC101734</fullName>
    </submittedName>
</protein>
<dbReference type="FunCoup" id="A0A448YIX1">
    <property type="interactions" value="22"/>
</dbReference>
<dbReference type="InterPro" id="IPR053092">
    <property type="entry name" value="Mitochondrial_unc_protein"/>
</dbReference>
<dbReference type="OrthoDB" id="4083608at2759"/>
<evidence type="ECO:0000313" key="2">
    <source>
        <dbReference type="Proteomes" id="UP000290900"/>
    </source>
</evidence>
<keyword evidence="2" id="KW-1185">Reference proteome</keyword>
<reference evidence="1 2" key="1">
    <citation type="submission" date="2018-12" db="EMBL/GenBank/DDBJ databases">
        <authorList>
            <person name="Tiukova I."/>
            <person name="Dainat J."/>
        </authorList>
    </citation>
    <scope>NUCLEOTIDE SEQUENCE [LARGE SCALE GENOMIC DNA]</scope>
</reference>
<dbReference type="PANTHER" id="PTHR28048">
    <property type="entry name" value="ACR195WP"/>
    <property type="match status" value="1"/>
</dbReference>